<dbReference type="Proteomes" id="UP001163321">
    <property type="component" value="Chromosome 12"/>
</dbReference>
<sequence length="152" mass="16230">MGSRGSKSVSPSKTNADTSRTQFASTRRDQCSLKDKCRVKSKLLLDRELELVKTAQWLVQNGANLNAKTTEQEPPLQLALQAKHLILAKLASGLSESHFLLVRSVKADVATIAITSISSSASTSVHRLHMPTGAEGGNVLAAAGNVLRKLPT</sequence>
<gene>
    <name evidence="1" type="ORF">PsorP6_012087</name>
</gene>
<proteinExistence type="predicted"/>
<evidence type="ECO:0000313" key="2">
    <source>
        <dbReference type="Proteomes" id="UP001163321"/>
    </source>
</evidence>
<protein>
    <submittedName>
        <fullName evidence="1">Uncharacterized protein</fullName>
    </submittedName>
</protein>
<comment type="caution">
    <text evidence="1">The sequence shown here is derived from an EMBL/GenBank/DDBJ whole genome shotgun (WGS) entry which is preliminary data.</text>
</comment>
<accession>A0ACC0WHE2</accession>
<name>A0ACC0WHE2_9STRA</name>
<keyword evidence="2" id="KW-1185">Reference proteome</keyword>
<organism evidence="1 2">
    <name type="scientific">Peronosclerospora sorghi</name>
    <dbReference type="NCBI Taxonomy" id="230839"/>
    <lineage>
        <taxon>Eukaryota</taxon>
        <taxon>Sar</taxon>
        <taxon>Stramenopiles</taxon>
        <taxon>Oomycota</taxon>
        <taxon>Peronosporomycetes</taxon>
        <taxon>Peronosporales</taxon>
        <taxon>Peronosporaceae</taxon>
        <taxon>Peronosclerospora</taxon>
    </lineage>
</organism>
<evidence type="ECO:0000313" key="1">
    <source>
        <dbReference type="EMBL" id="KAI9918249.1"/>
    </source>
</evidence>
<reference evidence="1 2" key="1">
    <citation type="journal article" date="2022" name="bioRxiv">
        <title>The genome of the oomycete Peronosclerospora sorghi, a cosmopolitan pathogen of maize and sorghum, is inflated with dispersed pseudogenes.</title>
        <authorList>
            <person name="Fletcher K."/>
            <person name="Martin F."/>
            <person name="Isakeit T."/>
            <person name="Cavanaugh K."/>
            <person name="Magill C."/>
            <person name="Michelmore R."/>
        </authorList>
    </citation>
    <scope>NUCLEOTIDE SEQUENCE [LARGE SCALE GENOMIC DNA]</scope>
    <source>
        <strain evidence="1">P6</strain>
    </source>
</reference>
<dbReference type="EMBL" id="CM047591">
    <property type="protein sequence ID" value="KAI9918249.1"/>
    <property type="molecule type" value="Genomic_DNA"/>
</dbReference>